<keyword evidence="1" id="KW-0732">Signal</keyword>
<dbReference type="GO" id="GO:0009279">
    <property type="term" value="C:cell outer membrane"/>
    <property type="evidence" value="ECO:0007669"/>
    <property type="project" value="TreeGrafter"/>
</dbReference>
<dbReference type="InterPro" id="IPR000015">
    <property type="entry name" value="Fimb_usher"/>
</dbReference>
<evidence type="ECO:0000313" key="3">
    <source>
        <dbReference type="EMBL" id="PMR73991.1"/>
    </source>
</evidence>
<accession>A0A2N7U0P2</accession>
<dbReference type="GO" id="GO:0009297">
    <property type="term" value="P:pilus assembly"/>
    <property type="evidence" value="ECO:0007669"/>
    <property type="project" value="InterPro"/>
</dbReference>
<dbReference type="InterPro" id="IPR043142">
    <property type="entry name" value="PapC-like_C_sf"/>
</dbReference>
<protein>
    <submittedName>
        <fullName evidence="3">Fimbrial assembly protein</fullName>
    </submittedName>
</protein>
<dbReference type="InterPro" id="IPR025949">
    <property type="entry name" value="PapC-like_C"/>
</dbReference>
<dbReference type="PANTHER" id="PTHR30451">
    <property type="entry name" value="OUTER MEMBRANE USHER PROTEIN"/>
    <property type="match status" value="1"/>
</dbReference>
<evidence type="ECO:0000313" key="4">
    <source>
        <dbReference type="Proteomes" id="UP000235803"/>
    </source>
</evidence>
<dbReference type="Gene3D" id="2.60.40.2070">
    <property type="match status" value="1"/>
</dbReference>
<name>A0A2N7U0P2_9GAMM</name>
<dbReference type="InterPro" id="IPR042186">
    <property type="entry name" value="FimD_plug_dom"/>
</dbReference>
<reference evidence="3 4" key="1">
    <citation type="submission" date="2018-01" db="EMBL/GenBank/DDBJ databases">
        <title>Halomonas endophytica sp. nov., isolated from storage liquid in the stems of Populus euphratica.</title>
        <authorList>
            <person name="Chen C."/>
        </authorList>
    </citation>
    <scope>NUCLEOTIDE SEQUENCE [LARGE SCALE GENOMIC DNA]</scope>
    <source>
        <strain evidence="3 4">MC28</strain>
    </source>
</reference>
<comment type="caution">
    <text evidence="3">The sequence shown here is derived from an EMBL/GenBank/DDBJ whole genome shotgun (WGS) entry which is preliminary data.</text>
</comment>
<dbReference type="Pfam" id="PF13953">
    <property type="entry name" value="PapC_C"/>
    <property type="match status" value="1"/>
</dbReference>
<feature type="domain" description="PapC-like C-terminal" evidence="2">
    <location>
        <begin position="715"/>
        <end position="774"/>
    </location>
</feature>
<dbReference type="Gene3D" id="2.60.40.3110">
    <property type="match status" value="1"/>
</dbReference>
<dbReference type="Gene3D" id="2.60.40.2610">
    <property type="entry name" value="Outer membrane usher protein FimD, plug domain"/>
    <property type="match status" value="1"/>
</dbReference>
<dbReference type="EMBL" id="PNRF01000031">
    <property type="protein sequence ID" value="PMR73991.1"/>
    <property type="molecule type" value="Genomic_DNA"/>
</dbReference>
<keyword evidence="4" id="KW-1185">Reference proteome</keyword>
<proteinExistence type="predicted"/>
<dbReference type="Proteomes" id="UP000235803">
    <property type="component" value="Unassembled WGS sequence"/>
</dbReference>
<feature type="chain" id="PRO_5014840986" evidence="1">
    <location>
        <begin position="37"/>
        <end position="790"/>
    </location>
</feature>
<sequence>MEKQPICHRPSVIRKPRSLAPLALLALALPTLDARAAPLPPPPRLGEIPATANATLFLELVVNQRSSGQVVPVQMQDGHYFVAATDLSKVGLQLPADSRGKVQVDAVADMRAEYDGSRLRLLLDVPPHWLPEQQLGRSQVFERTPAQSSFGALLNYQAYSNAPDHGLSYTSVWNELRLFGSYGVLSNTGTYQHPYSNNSPLGRRYLRHDTYWRHSDENRILTYELGDFINNPLAWNTPVRMAGVQISRDFSLRPDVITYPLPQFSGEAAVPTTVDLFIDGYKNSSENVNPGPFSITNVPFITGAGEAVVVTTDALGRQVTTTMPFYISSSLLRPGLSDFSFATGVLRRDYGLKNFSYGTGVANGSYRYGVNDYFTLESHAEAASSFALGGLGGVFRLGNLGTLNAAYSGSRQHGEEGNQVAAGYQYTRSRFNVGVQHTRRSSDYGDLSSHDNNYRFSRRSTQVNASVSPAQLGSFGVGYFDIKAHDNSRTRLLNLSWSKSLWADSNLLLSANREIGGDDWAFGMQLMIPFGGRSSVSTSFERSADKLETRRIDYRRSVPSEGGFGWDLAYTDSDSADAYRQASLTWRGDRLQVQGGVYGSSRNYNRWVDVSGSLVLMNASVHAANRVGDSFVLVSTDGQEDIPVRYENRLVGSTDSDGHLLVPWSTSYYNAKYEIDPLGLPSSFDTPKVEQRVAVKAGSGYLLRFPVSRVAAASIVLHDAQGTPLPVGSAVQGDNGQSDYIGWGGLVYMERLKPHNRLQVALPEGGTCEATFDFETQADEITQIGPLECR</sequence>
<dbReference type="OrthoDB" id="8587at2"/>
<evidence type="ECO:0000256" key="1">
    <source>
        <dbReference type="SAM" id="SignalP"/>
    </source>
</evidence>
<dbReference type="Pfam" id="PF00577">
    <property type="entry name" value="Usher"/>
    <property type="match status" value="1"/>
</dbReference>
<evidence type="ECO:0000259" key="2">
    <source>
        <dbReference type="Pfam" id="PF13953"/>
    </source>
</evidence>
<dbReference type="GO" id="GO:0015473">
    <property type="term" value="F:fimbrial usher porin activity"/>
    <property type="evidence" value="ECO:0007669"/>
    <property type="project" value="InterPro"/>
</dbReference>
<dbReference type="AlphaFoldDB" id="A0A2N7U0P2"/>
<gene>
    <name evidence="3" type="ORF">C1H69_15065</name>
</gene>
<feature type="signal peptide" evidence="1">
    <location>
        <begin position="1"/>
        <end position="36"/>
    </location>
</feature>
<organism evidence="3 4">
    <name type="scientific">Billgrantia endophytica</name>
    <dbReference type="NCBI Taxonomy" id="2033802"/>
    <lineage>
        <taxon>Bacteria</taxon>
        <taxon>Pseudomonadati</taxon>
        <taxon>Pseudomonadota</taxon>
        <taxon>Gammaproteobacteria</taxon>
        <taxon>Oceanospirillales</taxon>
        <taxon>Halomonadaceae</taxon>
        <taxon>Billgrantia</taxon>
    </lineage>
</organism>
<dbReference type="PANTHER" id="PTHR30451:SF5">
    <property type="entry name" value="SLR0019 PROTEIN"/>
    <property type="match status" value="1"/>
</dbReference>
<dbReference type="RefSeq" id="WP_102654209.1">
    <property type="nucleotide sequence ID" value="NZ_PNRF01000031.1"/>
</dbReference>